<gene>
    <name evidence="1" type="ORF">SAMN05421786_10936</name>
</gene>
<evidence type="ECO:0000313" key="2">
    <source>
        <dbReference type="Proteomes" id="UP000186744"/>
    </source>
</evidence>
<protein>
    <submittedName>
        <fullName evidence="1">Uncharacterized protein</fullName>
    </submittedName>
</protein>
<proteinExistence type="predicted"/>
<accession>A0A1N7QEJ7</accession>
<keyword evidence="2" id="KW-1185">Reference proteome</keyword>
<dbReference type="Proteomes" id="UP000186744">
    <property type="component" value="Unassembled WGS sequence"/>
</dbReference>
<name>A0A1N7QEJ7_9FLAO</name>
<sequence length="130" mass="15534">MSVGPLRLEKMTVFSDLDATGQKNAMYSLTQKKKIYTEVKENIEHENFYKIIISYSISKEEAERIVGKYHVSKTTELKNYNDSIKIIPYKNFIKDNGEYKQRMDKTPDFVRMMFRDQNNKTFIEELKINW</sequence>
<dbReference type="STRING" id="373668.SAMN05421786_10936"/>
<organism evidence="1 2">
    <name type="scientific">Chryseobacterium ureilyticum</name>
    <dbReference type="NCBI Taxonomy" id="373668"/>
    <lineage>
        <taxon>Bacteria</taxon>
        <taxon>Pseudomonadati</taxon>
        <taxon>Bacteroidota</taxon>
        <taxon>Flavobacteriia</taxon>
        <taxon>Flavobacteriales</taxon>
        <taxon>Weeksellaceae</taxon>
        <taxon>Chryseobacterium group</taxon>
        <taxon>Chryseobacterium</taxon>
    </lineage>
</organism>
<dbReference type="EMBL" id="FTOL01000009">
    <property type="protein sequence ID" value="SIT20997.1"/>
    <property type="molecule type" value="Genomic_DNA"/>
</dbReference>
<evidence type="ECO:0000313" key="1">
    <source>
        <dbReference type="EMBL" id="SIT20997.1"/>
    </source>
</evidence>
<dbReference type="AlphaFoldDB" id="A0A1N7QEJ7"/>
<reference evidence="2" key="1">
    <citation type="submission" date="2017-01" db="EMBL/GenBank/DDBJ databases">
        <authorList>
            <person name="Varghese N."/>
            <person name="Submissions S."/>
        </authorList>
    </citation>
    <scope>NUCLEOTIDE SEQUENCE [LARGE SCALE GENOMIC DNA]</scope>
    <source>
        <strain evidence="2">DSM 18017</strain>
    </source>
</reference>